<feature type="domain" description="DUF2147" evidence="2">
    <location>
        <begin position="27"/>
        <end position="135"/>
    </location>
</feature>
<sequence length="137" mass="15624">MKKVVLTIVSVFFAVLLFAQANDPIVGKWQNPSGEGKIEIYKKSDKYYGKLYWIKDANKKDAKNPDEKLRSRKIQGLEILTNFTKDGDTYSGGQIYDPKSGKTYSCKMTLKGKDKLDIRGYMGVSLLGRTETWKRID</sequence>
<dbReference type="OrthoDB" id="9814399at2"/>
<keyword evidence="4" id="KW-1185">Reference proteome</keyword>
<dbReference type="EMBL" id="JJMU01000023">
    <property type="protein sequence ID" value="KGE14777.1"/>
    <property type="molecule type" value="Genomic_DNA"/>
</dbReference>
<dbReference type="RefSeq" id="WP_037497160.1">
    <property type="nucleotide sequence ID" value="NZ_JJMU01000023.1"/>
</dbReference>
<name>A0A0B8T1F9_9SPHI</name>
<reference evidence="4" key="1">
    <citation type="submission" date="2014-04" db="EMBL/GenBank/DDBJ databases">
        <title>Whole-Genome optical mapping and complete genome sequence of Sphingobacterium deserti sp. nov., a new spaces isolated from desert in the west of China.</title>
        <authorList>
            <person name="Teng C."/>
            <person name="Zhou Z."/>
            <person name="Li X."/>
            <person name="Chen M."/>
            <person name="Lin M."/>
            <person name="Wang L."/>
            <person name="Su S."/>
            <person name="Zhang C."/>
            <person name="Zhang W."/>
        </authorList>
    </citation>
    <scope>NUCLEOTIDE SEQUENCE [LARGE SCALE GENOMIC DNA]</scope>
    <source>
        <strain evidence="4">ACCC05744</strain>
    </source>
</reference>
<dbReference type="Pfam" id="PF09917">
    <property type="entry name" value="DUF2147"/>
    <property type="match status" value="1"/>
</dbReference>
<keyword evidence="1" id="KW-0732">Signal</keyword>
<dbReference type="InterPro" id="IPR019223">
    <property type="entry name" value="DUF2147"/>
</dbReference>
<dbReference type="Proteomes" id="UP000031802">
    <property type="component" value="Unassembled WGS sequence"/>
</dbReference>
<proteinExistence type="predicted"/>
<comment type="caution">
    <text evidence="3">The sequence shown here is derived from an EMBL/GenBank/DDBJ whole genome shotgun (WGS) entry which is preliminary data.</text>
</comment>
<gene>
    <name evidence="3" type="ORF">DI53_1451</name>
</gene>
<reference evidence="3 4" key="2">
    <citation type="journal article" date="2015" name="PLoS ONE">
        <title>Whole-Genome Optical Mapping and Finished Genome Sequence of Sphingobacterium deserti sp. nov., a New Species Isolated from the Western Desert of China.</title>
        <authorList>
            <person name="Teng C."/>
            <person name="Zhou Z."/>
            <person name="Molnar I."/>
            <person name="Li X."/>
            <person name="Tang R."/>
            <person name="Chen M."/>
            <person name="Wang L."/>
            <person name="Su S."/>
            <person name="Zhang W."/>
            <person name="Lin M."/>
        </authorList>
    </citation>
    <scope>NUCLEOTIDE SEQUENCE [LARGE SCALE GENOMIC DNA]</scope>
    <source>
        <strain evidence="4">ACCC05744</strain>
    </source>
</reference>
<organism evidence="3 4">
    <name type="scientific">Sphingobacterium deserti</name>
    <dbReference type="NCBI Taxonomy" id="1229276"/>
    <lineage>
        <taxon>Bacteria</taxon>
        <taxon>Pseudomonadati</taxon>
        <taxon>Bacteroidota</taxon>
        <taxon>Sphingobacteriia</taxon>
        <taxon>Sphingobacteriales</taxon>
        <taxon>Sphingobacteriaceae</taxon>
        <taxon>Sphingobacterium</taxon>
    </lineage>
</organism>
<evidence type="ECO:0000313" key="4">
    <source>
        <dbReference type="Proteomes" id="UP000031802"/>
    </source>
</evidence>
<dbReference type="Gene3D" id="2.40.128.520">
    <property type="match status" value="1"/>
</dbReference>
<protein>
    <recommendedName>
        <fullName evidence="2">DUF2147 domain-containing protein</fullName>
    </recommendedName>
</protein>
<evidence type="ECO:0000256" key="1">
    <source>
        <dbReference type="SAM" id="SignalP"/>
    </source>
</evidence>
<evidence type="ECO:0000259" key="2">
    <source>
        <dbReference type="Pfam" id="PF09917"/>
    </source>
</evidence>
<dbReference type="eggNOG" id="COG4731">
    <property type="taxonomic scope" value="Bacteria"/>
</dbReference>
<accession>A0A0B8T1F9</accession>
<dbReference type="AlphaFoldDB" id="A0A0B8T1F9"/>
<dbReference type="PANTHER" id="PTHR36919">
    <property type="entry name" value="BLR1215 PROTEIN"/>
    <property type="match status" value="1"/>
</dbReference>
<dbReference type="STRING" id="1229276.DI53_1451"/>
<evidence type="ECO:0000313" key="3">
    <source>
        <dbReference type="EMBL" id="KGE14777.1"/>
    </source>
</evidence>
<feature type="chain" id="PRO_5002123977" description="DUF2147 domain-containing protein" evidence="1">
    <location>
        <begin position="22"/>
        <end position="137"/>
    </location>
</feature>
<dbReference type="PANTHER" id="PTHR36919:SF2">
    <property type="entry name" value="BLL6627 PROTEIN"/>
    <property type="match status" value="1"/>
</dbReference>
<feature type="signal peptide" evidence="1">
    <location>
        <begin position="1"/>
        <end position="21"/>
    </location>
</feature>
<dbReference type="PATRIC" id="fig|1229276.3.peg.1502"/>